<keyword evidence="3" id="KW-1185">Reference proteome</keyword>
<proteinExistence type="predicted"/>
<dbReference type="EMBL" id="MZXW01000013">
    <property type="protein sequence ID" value="RXT50557.1"/>
    <property type="molecule type" value="Genomic_DNA"/>
</dbReference>
<comment type="caution">
    <text evidence="2">The sequence shown here is derived from an EMBL/GenBank/DDBJ whole genome shotgun (WGS) entry which is preliminary data.</text>
</comment>
<evidence type="ECO:0000259" key="1">
    <source>
        <dbReference type="Pfam" id="PF14534"/>
    </source>
</evidence>
<dbReference type="InterPro" id="IPR027843">
    <property type="entry name" value="DUF4440"/>
</dbReference>
<dbReference type="SUPFAM" id="SSF54427">
    <property type="entry name" value="NTF2-like"/>
    <property type="match status" value="1"/>
</dbReference>
<dbReference type="Pfam" id="PF14534">
    <property type="entry name" value="DUF4440"/>
    <property type="match status" value="1"/>
</dbReference>
<evidence type="ECO:0000313" key="3">
    <source>
        <dbReference type="Proteomes" id="UP000290819"/>
    </source>
</evidence>
<dbReference type="OrthoDB" id="5382786at2"/>
<protein>
    <recommendedName>
        <fullName evidence="1">DUF4440 domain-containing protein</fullName>
    </recommendedName>
</protein>
<accession>A0A4Q1VJT5</accession>
<name>A0A4Q1VJT5_9BRAD</name>
<dbReference type="RefSeq" id="WP_129268378.1">
    <property type="nucleotide sequence ID" value="NZ_MZXW01000013.1"/>
</dbReference>
<dbReference type="Gene3D" id="3.10.450.50">
    <property type="match status" value="1"/>
</dbReference>
<evidence type="ECO:0000313" key="2">
    <source>
        <dbReference type="EMBL" id="RXT50557.1"/>
    </source>
</evidence>
<dbReference type="AlphaFoldDB" id="A0A4Q1VJT5"/>
<dbReference type="InterPro" id="IPR032710">
    <property type="entry name" value="NTF2-like_dom_sf"/>
</dbReference>
<dbReference type="Proteomes" id="UP000290819">
    <property type="component" value="Unassembled WGS sequence"/>
</dbReference>
<sequence length="121" mass="13657">MSDKKTTEATLADLNRNYVRAVDEDDVAWFDANLAADFRNTNPDGTLIDRSTFLVQIGRGSAVRDIREHDVIIRVLGDFAIIHARTSYRKPDGGKGAGRYTDDWQFRDGRWQCVSAHVSRA</sequence>
<feature type="domain" description="DUF4440" evidence="1">
    <location>
        <begin position="12"/>
        <end position="113"/>
    </location>
</feature>
<gene>
    <name evidence="2" type="ORF">B5V03_06065</name>
</gene>
<organism evidence="2 3">
    <name type="scientific">Bradyrhizobium betae</name>
    <dbReference type="NCBI Taxonomy" id="244734"/>
    <lineage>
        <taxon>Bacteria</taxon>
        <taxon>Pseudomonadati</taxon>
        <taxon>Pseudomonadota</taxon>
        <taxon>Alphaproteobacteria</taxon>
        <taxon>Hyphomicrobiales</taxon>
        <taxon>Nitrobacteraceae</taxon>
        <taxon>Bradyrhizobium</taxon>
    </lineage>
</organism>
<reference evidence="2 3" key="1">
    <citation type="submission" date="2017-03" db="EMBL/GenBank/DDBJ databases">
        <authorList>
            <person name="Safronova V.I."/>
            <person name="Sazanova A.L."/>
            <person name="Chirak E.R."/>
        </authorList>
    </citation>
    <scope>NUCLEOTIDE SEQUENCE [LARGE SCALE GENOMIC DNA]</scope>
    <source>
        <strain evidence="2 3">Opo-243</strain>
    </source>
</reference>